<keyword evidence="1" id="KW-0324">Glycolysis</keyword>
<dbReference type="GO" id="GO:0005737">
    <property type="term" value="C:cytoplasm"/>
    <property type="evidence" value="ECO:0007669"/>
    <property type="project" value="TreeGrafter"/>
</dbReference>
<keyword evidence="2" id="KW-0413">Isomerase</keyword>
<dbReference type="AlphaFoldDB" id="A0A6C0K041"/>
<dbReference type="EMBL" id="MN740785">
    <property type="protein sequence ID" value="QHU11425.1"/>
    <property type="molecule type" value="Genomic_DNA"/>
</dbReference>
<dbReference type="Pfam" id="PF00300">
    <property type="entry name" value="His_Phos_1"/>
    <property type="match status" value="1"/>
</dbReference>
<dbReference type="PANTHER" id="PTHR48100">
    <property type="entry name" value="BROAD-SPECIFICITY PHOSPHATASE YOR283W-RELATED"/>
    <property type="match status" value="1"/>
</dbReference>
<sequence>MADDDEYFVIPVPLHRKRIYLYLIRHGQSQANVSPLLKKATDPYTDPTLTRLGMEQAITDSRAIAKCFHKILRKIRVYTSVLLRAQETALLAFPQSDVNIHVANHLKEEPNILQKKFERCEGENFPLPSIQAQQFKMRRANINPSRLVYETNLLQPDGFHYRPEVICTTGSVKKFLHEHADDWRDGEIIVLVIHGHLIRHFLGVSGSTKIPNGGIYQAFDDPVRRTLSIPLHTGEQVQHLLLYHPPQTDRE</sequence>
<dbReference type="InterPro" id="IPR029033">
    <property type="entry name" value="His_PPase_superfam"/>
</dbReference>
<dbReference type="InterPro" id="IPR050275">
    <property type="entry name" value="PGM_Phosphatase"/>
</dbReference>
<dbReference type="InterPro" id="IPR001345">
    <property type="entry name" value="PG/BPGM_mutase_AS"/>
</dbReference>
<dbReference type="InterPro" id="IPR013078">
    <property type="entry name" value="His_Pase_superF_clade-1"/>
</dbReference>
<dbReference type="SUPFAM" id="SSF53254">
    <property type="entry name" value="Phosphoglycerate mutase-like"/>
    <property type="match status" value="1"/>
</dbReference>
<dbReference type="PROSITE" id="PS00175">
    <property type="entry name" value="PG_MUTASE"/>
    <property type="match status" value="1"/>
</dbReference>
<accession>A0A6C0K041</accession>
<protein>
    <recommendedName>
        <fullName evidence="4">Phosphoglycerate mutase (2,3-diphosphoglycerate-dependent)</fullName>
    </recommendedName>
</protein>
<reference evidence="3" key="1">
    <citation type="journal article" date="2020" name="Nature">
        <title>Giant virus diversity and host interactions through global metagenomics.</title>
        <authorList>
            <person name="Schulz F."/>
            <person name="Roux S."/>
            <person name="Paez-Espino D."/>
            <person name="Jungbluth S."/>
            <person name="Walsh D.A."/>
            <person name="Denef V.J."/>
            <person name="McMahon K.D."/>
            <person name="Konstantinidis K.T."/>
            <person name="Eloe-Fadrosh E.A."/>
            <person name="Kyrpides N.C."/>
            <person name="Woyke T."/>
        </authorList>
    </citation>
    <scope>NUCLEOTIDE SEQUENCE</scope>
    <source>
        <strain evidence="3">GVMAG-S-1101169-75</strain>
    </source>
</reference>
<evidence type="ECO:0008006" key="4">
    <source>
        <dbReference type="Google" id="ProtNLM"/>
    </source>
</evidence>
<name>A0A6C0K041_9ZZZZ</name>
<organism evidence="3">
    <name type="scientific">viral metagenome</name>
    <dbReference type="NCBI Taxonomy" id="1070528"/>
    <lineage>
        <taxon>unclassified sequences</taxon>
        <taxon>metagenomes</taxon>
        <taxon>organismal metagenomes</taxon>
    </lineage>
</organism>
<evidence type="ECO:0000256" key="1">
    <source>
        <dbReference type="ARBA" id="ARBA00023152"/>
    </source>
</evidence>
<dbReference type="GO" id="GO:0016791">
    <property type="term" value="F:phosphatase activity"/>
    <property type="evidence" value="ECO:0007669"/>
    <property type="project" value="TreeGrafter"/>
</dbReference>
<dbReference type="CDD" id="cd07067">
    <property type="entry name" value="HP_PGM_like"/>
    <property type="match status" value="1"/>
</dbReference>
<evidence type="ECO:0000256" key="2">
    <source>
        <dbReference type="ARBA" id="ARBA00023235"/>
    </source>
</evidence>
<proteinExistence type="predicted"/>
<evidence type="ECO:0000313" key="3">
    <source>
        <dbReference type="EMBL" id="QHU11425.1"/>
    </source>
</evidence>
<dbReference type="SMART" id="SM00855">
    <property type="entry name" value="PGAM"/>
    <property type="match status" value="1"/>
</dbReference>
<dbReference type="Gene3D" id="3.40.50.1240">
    <property type="entry name" value="Phosphoglycerate mutase-like"/>
    <property type="match status" value="1"/>
</dbReference>
<dbReference type="PANTHER" id="PTHR48100:SF1">
    <property type="entry name" value="HISTIDINE PHOSPHATASE FAMILY PROTEIN-RELATED"/>
    <property type="match status" value="1"/>
</dbReference>